<dbReference type="Gene3D" id="3.40.50.300">
    <property type="entry name" value="P-loop containing nucleotide triphosphate hydrolases"/>
    <property type="match status" value="1"/>
</dbReference>
<dbReference type="PANTHER" id="PTHR42711">
    <property type="entry name" value="ABC TRANSPORTER ATP-BINDING PROTEIN"/>
    <property type="match status" value="1"/>
</dbReference>
<evidence type="ECO:0000256" key="5">
    <source>
        <dbReference type="ARBA" id="ARBA00022840"/>
    </source>
</evidence>
<dbReference type="InterPro" id="IPR003439">
    <property type="entry name" value="ABC_transporter-like_ATP-bd"/>
</dbReference>
<comment type="subcellular location">
    <subcellularLocation>
        <location evidence="1">Cell membrane</location>
        <topology evidence="1">Peripheral membrane protein</topology>
    </subcellularLocation>
</comment>
<reference evidence="8 9" key="1">
    <citation type="submission" date="2024-06" db="EMBL/GenBank/DDBJ databases">
        <title>The Natural Products Discovery Center: Release of the First 8490 Sequenced Strains for Exploring Actinobacteria Biosynthetic Diversity.</title>
        <authorList>
            <person name="Kalkreuter E."/>
            <person name="Kautsar S.A."/>
            <person name="Yang D."/>
            <person name="Bader C.D."/>
            <person name="Teijaro C.N."/>
            <person name="Fluegel L."/>
            <person name="Davis C.M."/>
            <person name="Simpson J.R."/>
            <person name="Lauterbach L."/>
            <person name="Steele A.D."/>
            <person name="Gui C."/>
            <person name="Meng S."/>
            <person name="Li G."/>
            <person name="Viehrig K."/>
            <person name="Ye F."/>
            <person name="Su P."/>
            <person name="Kiefer A.F."/>
            <person name="Nichols A."/>
            <person name="Cepeda A.J."/>
            <person name="Yan W."/>
            <person name="Fan B."/>
            <person name="Jiang Y."/>
            <person name="Adhikari A."/>
            <person name="Zheng C.-J."/>
            <person name="Schuster L."/>
            <person name="Cowan T.M."/>
            <person name="Smanski M.J."/>
            <person name="Chevrette M.G."/>
            <person name="De Carvalho L.P.S."/>
            <person name="Shen B."/>
        </authorList>
    </citation>
    <scope>NUCLEOTIDE SEQUENCE [LARGE SCALE GENOMIC DNA]</scope>
    <source>
        <strain evidence="8 9">NPDC048117</strain>
    </source>
</reference>
<dbReference type="PROSITE" id="PS00211">
    <property type="entry name" value="ABC_TRANSPORTER_1"/>
    <property type="match status" value="1"/>
</dbReference>
<dbReference type="InterPro" id="IPR003593">
    <property type="entry name" value="AAA+_ATPase"/>
</dbReference>
<dbReference type="GO" id="GO:0005524">
    <property type="term" value="F:ATP binding"/>
    <property type="evidence" value="ECO:0007669"/>
    <property type="project" value="UniProtKB-KW"/>
</dbReference>
<dbReference type="Proteomes" id="UP001551584">
    <property type="component" value="Unassembled WGS sequence"/>
</dbReference>
<dbReference type="PROSITE" id="PS50893">
    <property type="entry name" value="ABC_TRANSPORTER_2"/>
    <property type="match status" value="1"/>
</dbReference>
<dbReference type="InterPro" id="IPR027417">
    <property type="entry name" value="P-loop_NTPase"/>
</dbReference>
<evidence type="ECO:0000259" key="7">
    <source>
        <dbReference type="PROSITE" id="PS50893"/>
    </source>
</evidence>
<accession>A0ABV3EUJ0</accession>
<gene>
    <name evidence="8" type="ORF">AB0D95_21915</name>
</gene>
<evidence type="ECO:0000256" key="4">
    <source>
        <dbReference type="ARBA" id="ARBA00022741"/>
    </source>
</evidence>
<evidence type="ECO:0000256" key="3">
    <source>
        <dbReference type="ARBA" id="ARBA00022448"/>
    </source>
</evidence>
<evidence type="ECO:0000256" key="6">
    <source>
        <dbReference type="ARBA" id="ARBA00023251"/>
    </source>
</evidence>
<dbReference type="SMART" id="SM00382">
    <property type="entry name" value="AAA"/>
    <property type="match status" value="1"/>
</dbReference>
<keyword evidence="3" id="KW-0813">Transport</keyword>
<protein>
    <submittedName>
        <fullName evidence="8">ABC transporter ATP-binding protein</fullName>
    </submittedName>
</protein>
<name>A0ABV3EUJ0_9ACTN</name>
<evidence type="ECO:0000313" key="9">
    <source>
        <dbReference type="Proteomes" id="UP001551584"/>
    </source>
</evidence>
<dbReference type="EMBL" id="JBEZNA010000058">
    <property type="protein sequence ID" value="MEU9579892.1"/>
    <property type="molecule type" value="Genomic_DNA"/>
</dbReference>
<evidence type="ECO:0000256" key="2">
    <source>
        <dbReference type="ARBA" id="ARBA00005417"/>
    </source>
</evidence>
<evidence type="ECO:0000256" key="1">
    <source>
        <dbReference type="ARBA" id="ARBA00004202"/>
    </source>
</evidence>
<dbReference type="InterPro" id="IPR017871">
    <property type="entry name" value="ABC_transporter-like_CS"/>
</dbReference>
<sequence>MSETAEAVGAPGTVGITDDQVVVVRDLVKRYHPAMPPAVDGLSFTVTRGEVFGLLGPNGAGKTTTIRMLTTMAGATSGQAFLDGIDVLAQPDRARAVLAVVPQHNNLDRSLTVRQNLLFHAAYHGIGRAERRRRADELLERVQLADRADSLVDEMSGGQAQRVMIARALMHDPSVMFLDEPATGLDPQARLFVHDLVMELGRQGVTVVITTHDMEEAAKLCDRIGIVDHGKLLTLGTPEELVHGLPGGTTLTLKLNLLDDSDSPRDVAEALTGVPWVAAAEYVPGTPAAAPPFPGMPAPEPEEDRYVLSVESGAGDVLPAVFKVLGELRCEVKDLAVREASLEDVFIHLTGKGLR</sequence>
<dbReference type="Pfam" id="PF00005">
    <property type="entry name" value="ABC_tran"/>
    <property type="match status" value="1"/>
</dbReference>
<keyword evidence="4" id="KW-0547">Nucleotide-binding</keyword>
<dbReference type="SUPFAM" id="SSF52540">
    <property type="entry name" value="P-loop containing nucleoside triphosphate hydrolases"/>
    <property type="match status" value="1"/>
</dbReference>
<comment type="similarity">
    <text evidence="2">Belongs to the ABC transporter superfamily.</text>
</comment>
<keyword evidence="6" id="KW-0046">Antibiotic resistance</keyword>
<organism evidence="8 9">
    <name type="scientific">Streptomyces chilikensis</name>
    <dbReference type="NCBI Taxonomy" id="1194079"/>
    <lineage>
        <taxon>Bacteria</taxon>
        <taxon>Bacillati</taxon>
        <taxon>Actinomycetota</taxon>
        <taxon>Actinomycetes</taxon>
        <taxon>Kitasatosporales</taxon>
        <taxon>Streptomycetaceae</taxon>
        <taxon>Streptomyces</taxon>
    </lineage>
</organism>
<proteinExistence type="inferred from homology"/>
<keyword evidence="5 8" id="KW-0067">ATP-binding</keyword>
<keyword evidence="9" id="KW-1185">Reference proteome</keyword>
<evidence type="ECO:0000313" key="8">
    <source>
        <dbReference type="EMBL" id="MEU9579892.1"/>
    </source>
</evidence>
<feature type="domain" description="ABC transporter" evidence="7">
    <location>
        <begin position="22"/>
        <end position="254"/>
    </location>
</feature>
<dbReference type="InterPro" id="IPR050763">
    <property type="entry name" value="ABC_transporter_ATP-binding"/>
</dbReference>
<dbReference type="PANTHER" id="PTHR42711:SF5">
    <property type="entry name" value="ABC TRANSPORTER ATP-BINDING PROTEIN NATA"/>
    <property type="match status" value="1"/>
</dbReference>
<dbReference type="RefSeq" id="WP_359275174.1">
    <property type="nucleotide sequence ID" value="NZ_JBEZNA010000058.1"/>
</dbReference>
<comment type="caution">
    <text evidence="8">The sequence shown here is derived from an EMBL/GenBank/DDBJ whole genome shotgun (WGS) entry which is preliminary data.</text>
</comment>